<dbReference type="SUPFAM" id="SSF46785">
    <property type="entry name" value="Winged helix' DNA-binding domain"/>
    <property type="match status" value="1"/>
</dbReference>
<dbReference type="InterPro" id="IPR036388">
    <property type="entry name" value="WH-like_DNA-bd_sf"/>
</dbReference>
<evidence type="ECO:0000256" key="4">
    <source>
        <dbReference type="ARBA" id="ARBA00023125"/>
    </source>
</evidence>
<dbReference type="CDD" id="cd07377">
    <property type="entry name" value="WHTH_GntR"/>
    <property type="match status" value="1"/>
</dbReference>
<comment type="similarity">
    <text evidence="1">In the C-terminal section; belongs to the class-I pyridoxal-phosphate-dependent aminotransferase family.</text>
</comment>
<protein>
    <submittedName>
        <fullName evidence="7">GntR family transcriptional regulator</fullName>
    </submittedName>
</protein>
<sequence>MEFHVSLIGRADKTGQIYQQIKAAIMDGRLRPPDALPPTRELAARLAVSRNTVSAAYDRLTAEGFVTARTGAGTFVQATGFSQQPKTAGGLGPRPKAVWDDVRVPVPNPLPIRYDFRAGIPDGKLFPYAAWRRLLAKQFTPVAVGSLGHDAAAAHPQLTAALARHVGVSRAVRATPDDVLVTNGAQQALDLVCRVLVDPGTVVAVEDPGYFGPLHLFRSHGAEVVGVPVDDEGIVVDEIPPAARIVYVTPSHQFPLGVPMSLARRAALLEWAERTGAVIVEDDYDSEFRYGGHPIEPLQNLDRAGHVVYVGSLSKVLLPSLRLGFLIAPSGLRAALRAAKYVTDWHSNKPMQAALADFIDEGLLARHIRRTRKEYKARHDRILTVLRRDFAGVLDPLPVAAGLHLCAYLPESSDDMAVYQRARAAGVGVYALSPFRIRPTGRPGLVIGYGAVELSDIDEGLRRLSGCVGPDTIRR</sequence>
<dbReference type="InterPro" id="IPR051446">
    <property type="entry name" value="HTH_trans_reg/aminotransferase"/>
</dbReference>
<dbReference type="Gene3D" id="1.10.10.10">
    <property type="entry name" value="Winged helix-like DNA-binding domain superfamily/Winged helix DNA-binding domain"/>
    <property type="match status" value="1"/>
</dbReference>
<evidence type="ECO:0000259" key="6">
    <source>
        <dbReference type="PROSITE" id="PS50949"/>
    </source>
</evidence>
<evidence type="ECO:0000256" key="5">
    <source>
        <dbReference type="ARBA" id="ARBA00023163"/>
    </source>
</evidence>
<dbReference type="CDD" id="cd00609">
    <property type="entry name" value="AAT_like"/>
    <property type="match status" value="1"/>
</dbReference>
<dbReference type="PANTHER" id="PTHR46577:SF1">
    <property type="entry name" value="HTH-TYPE TRANSCRIPTIONAL REGULATORY PROTEIN GABR"/>
    <property type="match status" value="1"/>
</dbReference>
<proteinExistence type="inferred from homology"/>
<evidence type="ECO:0000256" key="3">
    <source>
        <dbReference type="ARBA" id="ARBA00023015"/>
    </source>
</evidence>
<dbReference type="STRING" id="860235.AOZ06_03510"/>
<dbReference type="Gene3D" id="3.40.640.10">
    <property type="entry name" value="Type I PLP-dependent aspartate aminotransferase-like (Major domain)"/>
    <property type="match status" value="1"/>
</dbReference>
<dbReference type="Pfam" id="PF00392">
    <property type="entry name" value="GntR"/>
    <property type="match status" value="1"/>
</dbReference>
<keyword evidence="3" id="KW-0805">Transcription regulation</keyword>
<dbReference type="InterPro" id="IPR015421">
    <property type="entry name" value="PyrdxlP-dep_Trfase_major"/>
</dbReference>
<dbReference type="InterPro" id="IPR000524">
    <property type="entry name" value="Tscrpt_reg_HTH_GntR"/>
</dbReference>
<dbReference type="GO" id="GO:0003677">
    <property type="term" value="F:DNA binding"/>
    <property type="evidence" value="ECO:0007669"/>
    <property type="project" value="UniProtKB-KW"/>
</dbReference>
<accession>A0A0N9HSH1</accession>
<dbReference type="PROSITE" id="PS50949">
    <property type="entry name" value="HTH_GNTR"/>
    <property type="match status" value="1"/>
</dbReference>
<reference evidence="7 8" key="1">
    <citation type="submission" date="2015-07" db="EMBL/GenBank/DDBJ databases">
        <title>Genome sequencing of Kibdelosporangium phytohabitans.</title>
        <authorList>
            <person name="Qin S."/>
            <person name="Xing K."/>
        </authorList>
    </citation>
    <scope>NUCLEOTIDE SEQUENCE [LARGE SCALE GENOMIC DNA]</scope>
    <source>
        <strain evidence="7 8">KLBMP1111</strain>
    </source>
</reference>
<dbReference type="AlphaFoldDB" id="A0A0N9HSH1"/>
<evidence type="ECO:0000256" key="1">
    <source>
        <dbReference type="ARBA" id="ARBA00005384"/>
    </source>
</evidence>
<feature type="domain" description="HTH gntR-type" evidence="6">
    <location>
        <begin position="11"/>
        <end position="79"/>
    </location>
</feature>
<evidence type="ECO:0000313" key="7">
    <source>
        <dbReference type="EMBL" id="ALG06109.1"/>
    </source>
</evidence>
<keyword evidence="4" id="KW-0238">DNA-binding</keyword>
<keyword evidence="5" id="KW-0804">Transcription</keyword>
<dbReference type="OrthoDB" id="5415143at2"/>
<evidence type="ECO:0000256" key="2">
    <source>
        <dbReference type="ARBA" id="ARBA00022898"/>
    </source>
</evidence>
<dbReference type="RefSeq" id="WP_054288085.1">
    <property type="nucleotide sequence ID" value="NZ_CP012752.1"/>
</dbReference>
<dbReference type="PANTHER" id="PTHR46577">
    <property type="entry name" value="HTH-TYPE TRANSCRIPTIONAL REGULATORY PROTEIN GABR"/>
    <property type="match status" value="1"/>
</dbReference>
<evidence type="ECO:0000313" key="8">
    <source>
        <dbReference type="Proteomes" id="UP000063699"/>
    </source>
</evidence>
<dbReference type="InterPro" id="IPR036390">
    <property type="entry name" value="WH_DNA-bd_sf"/>
</dbReference>
<keyword evidence="2" id="KW-0663">Pyridoxal phosphate</keyword>
<name>A0A0N9HSH1_9PSEU</name>
<keyword evidence="8" id="KW-1185">Reference proteome</keyword>
<dbReference type="Pfam" id="PF00155">
    <property type="entry name" value="Aminotran_1_2"/>
    <property type="match status" value="1"/>
</dbReference>
<gene>
    <name evidence="7" type="ORF">AOZ06_03510</name>
</gene>
<dbReference type="SUPFAM" id="SSF53383">
    <property type="entry name" value="PLP-dependent transferases"/>
    <property type="match status" value="1"/>
</dbReference>
<dbReference type="InterPro" id="IPR015424">
    <property type="entry name" value="PyrdxlP-dep_Trfase"/>
</dbReference>
<dbReference type="GO" id="GO:0003700">
    <property type="term" value="F:DNA-binding transcription factor activity"/>
    <property type="evidence" value="ECO:0007669"/>
    <property type="project" value="InterPro"/>
</dbReference>
<dbReference type="InterPro" id="IPR004839">
    <property type="entry name" value="Aminotransferase_I/II_large"/>
</dbReference>
<dbReference type="KEGG" id="kphy:AOZ06_03510"/>
<dbReference type="EMBL" id="CP012752">
    <property type="protein sequence ID" value="ALG06109.1"/>
    <property type="molecule type" value="Genomic_DNA"/>
</dbReference>
<dbReference type="PRINTS" id="PR00035">
    <property type="entry name" value="HTHGNTR"/>
</dbReference>
<organism evidence="7 8">
    <name type="scientific">Kibdelosporangium phytohabitans</name>
    <dbReference type="NCBI Taxonomy" id="860235"/>
    <lineage>
        <taxon>Bacteria</taxon>
        <taxon>Bacillati</taxon>
        <taxon>Actinomycetota</taxon>
        <taxon>Actinomycetes</taxon>
        <taxon>Pseudonocardiales</taxon>
        <taxon>Pseudonocardiaceae</taxon>
        <taxon>Kibdelosporangium</taxon>
    </lineage>
</organism>
<dbReference type="GO" id="GO:0030170">
    <property type="term" value="F:pyridoxal phosphate binding"/>
    <property type="evidence" value="ECO:0007669"/>
    <property type="project" value="InterPro"/>
</dbReference>
<dbReference type="Proteomes" id="UP000063699">
    <property type="component" value="Chromosome"/>
</dbReference>
<dbReference type="SMART" id="SM00345">
    <property type="entry name" value="HTH_GNTR"/>
    <property type="match status" value="1"/>
</dbReference>